<name>A0A090WC91_NONUL</name>
<dbReference type="SUPFAM" id="SSF54427">
    <property type="entry name" value="NTF2-like"/>
    <property type="match status" value="1"/>
</dbReference>
<evidence type="ECO:0000259" key="1">
    <source>
        <dbReference type="Pfam" id="PF14534"/>
    </source>
</evidence>
<feature type="domain" description="DUF4440" evidence="1">
    <location>
        <begin position="9"/>
        <end position="119"/>
    </location>
</feature>
<protein>
    <recommendedName>
        <fullName evidence="1">DUF4440 domain-containing protein</fullName>
    </recommendedName>
</protein>
<evidence type="ECO:0000313" key="2">
    <source>
        <dbReference type="EMBL" id="GAL74571.1"/>
    </source>
</evidence>
<dbReference type="Pfam" id="PF14534">
    <property type="entry name" value="DUF4440"/>
    <property type="match status" value="1"/>
</dbReference>
<gene>
    <name evidence="2" type="ORF">JCM19275_3426</name>
</gene>
<evidence type="ECO:0000313" key="3">
    <source>
        <dbReference type="Proteomes" id="UP000029647"/>
    </source>
</evidence>
<sequence length="132" mass="14452">MDKDLTKEIRNALNHWLAAFNSNDVEAVTALYDPDIVFANQSNPIAIGISAVEKGLRKSFAVKPKLSFKEEQLIAVEGLGYAAGQYKMTGTNPQDGSTIKGAGRVVAVFRKNNAGEWKLVFDMDNRPPDVII</sequence>
<comment type="caution">
    <text evidence="2">The sequence shown here is derived from an EMBL/GenBank/DDBJ whole genome shotgun (WGS) entry which is preliminary data.</text>
</comment>
<dbReference type="EMBL" id="BBNT01000002">
    <property type="protein sequence ID" value="GAL74571.1"/>
    <property type="molecule type" value="Genomic_DNA"/>
</dbReference>
<dbReference type="InterPro" id="IPR027843">
    <property type="entry name" value="DUF4440"/>
</dbReference>
<dbReference type="AlphaFoldDB" id="A0A090WC91"/>
<accession>A0A090WC91</accession>
<dbReference type="InterPro" id="IPR032710">
    <property type="entry name" value="NTF2-like_dom_sf"/>
</dbReference>
<reference evidence="2 3" key="1">
    <citation type="journal article" date="2014" name="Genome Announc.">
        <title>Draft Genome Sequences of Marine Flavobacterium Nonlabens Strains NR17, NR24, NR27, NR32, NR33, and Ara13.</title>
        <authorList>
            <person name="Nakanishi M."/>
            <person name="Meirelles P."/>
            <person name="Suzuki R."/>
            <person name="Takatani N."/>
            <person name="Mino S."/>
            <person name="Suda W."/>
            <person name="Oshima K."/>
            <person name="Hattori M."/>
            <person name="Ohkuma M."/>
            <person name="Hosokawa M."/>
            <person name="Miyashita K."/>
            <person name="Thompson F.L."/>
            <person name="Niwa A."/>
            <person name="Sawabe T."/>
            <person name="Sawabe T."/>
        </authorList>
    </citation>
    <scope>NUCLEOTIDE SEQUENCE [LARGE SCALE GENOMIC DNA]</scope>
    <source>
        <strain evidence="3">JCM19275</strain>
    </source>
</reference>
<dbReference type="Proteomes" id="UP000029647">
    <property type="component" value="Unassembled WGS sequence"/>
</dbReference>
<dbReference type="Gene3D" id="3.10.450.50">
    <property type="match status" value="1"/>
</dbReference>
<proteinExistence type="predicted"/>
<organism evidence="2 3">
    <name type="scientific">Nonlabens ulvanivorans</name>
    <name type="common">Persicivirga ulvanivorans</name>
    <dbReference type="NCBI Taxonomy" id="906888"/>
    <lineage>
        <taxon>Bacteria</taxon>
        <taxon>Pseudomonadati</taxon>
        <taxon>Bacteroidota</taxon>
        <taxon>Flavobacteriia</taxon>
        <taxon>Flavobacteriales</taxon>
        <taxon>Flavobacteriaceae</taxon>
        <taxon>Nonlabens</taxon>
    </lineage>
</organism>